<feature type="compositionally biased region" description="Basic and acidic residues" evidence="1">
    <location>
        <begin position="221"/>
        <end position="231"/>
    </location>
</feature>
<organism evidence="3 4">
    <name type="scientific">Kocuria carniphila</name>
    <dbReference type="NCBI Taxonomy" id="262208"/>
    <lineage>
        <taxon>Bacteria</taxon>
        <taxon>Bacillati</taxon>
        <taxon>Actinomycetota</taxon>
        <taxon>Actinomycetes</taxon>
        <taxon>Micrococcales</taxon>
        <taxon>Micrococcaceae</taxon>
        <taxon>Kocuria</taxon>
    </lineage>
</organism>
<reference evidence="3 4" key="1">
    <citation type="journal article" date="2024" name="Fungal Genet. Biol.">
        <title>The porcine skin microbiome exhibits broad fungal antagonism.</title>
        <authorList>
            <person name="De La Cruz K.F."/>
            <person name="Townsend E.C."/>
            <person name="Alex Cheong J.Z."/>
            <person name="Salamzade R."/>
            <person name="Liu A."/>
            <person name="Sandstrom S."/>
            <person name="Davila E."/>
            <person name="Huang L."/>
            <person name="Xu K.H."/>
            <person name="Wu S.Y."/>
            <person name="Meudt J.J."/>
            <person name="Shanmuganayagam D."/>
            <person name="Gibson A.L.F."/>
            <person name="Kalan L.R."/>
        </authorList>
    </citation>
    <scope>NUCLEOTIDE SEQUENCE [LARGE SCALE GENOMIC DNA]</scope>
    <source>
        <strain evidence="3 4">LK2625</strain>
    </source>
</reference>
<comment type="caution">
    <text evidence="3">The sequence shown here is derived from an EMBL/GenBank/DDBJ whole genome shotgun (WGS) entry which is preliminary data.</text>
</comment>
<accession>A0ABV3UZL1</accession>
<feature type="compositionally biased region" description="Basic and acidic residues" evidence="1">
    <location>
        <begin position="12"/>
        <end position="23"/>
    </location>
</feature>
<evidence type="ECO:0000313" key="3">
    <source>
        <dbReference type="EMBL" id="MEX3593874.1"/>
    </source>
</evidence>
<name>A0ABV3UZL1_9MICC</name>
<keyword evidence="2" id="KW-1133">Transmembrane helix</keyword>
<feature type="compositionally biased region" description="Low complexity" evidence="1">
    <location>
        <begin position="1"/>
        <end position="11"/>
    </location>
</feature>
<proteinExistence type="predicted"/>
<feature type="region of interest" description="Disordered" evidence="1">
    <location>
        <begin position="208"/>
        <end position="246"/>
    </location>
</feature>
<evidence type="ECO:0000256" key="2">
    <source>
        <dbReference type="SAM" id="Phobius"/>
    </source>
</evidence>
<gene>
    <name evidence="3" type="ORF">VVR66_04015</name>
</gene>
<evidence type="ECO:0000313" key="4">
    <source>
        <dbReference type="Proteomes" id="UP001558481"/>
    </source>
</evidence>
<keyword evidence="4" id="KW-1185">Reference proteome</keyword>
<feature type="transmembrane region" description="Helical" evidence="2">
    <location>
        <begin position="74"/>
        <end position="93"/>
    </location>
</feature>
<keyword evidence="2" id="KW-0812">Transmembrane</keyword>
<feature type="transmembrane region" description="Helical" evidence="2">
    <location>
        <begin position="138"/>
        <end position="159"/>
    </location>
</feature>
<protein>
    <submittedName>
        <fullName evidence="3">Uncharacterized protein</fullName>
    </submittedName>
</protein>
<dbReference type="Proteomes" id="UP001558481">
    <property type="component" value="Unassembled WGS sequence"/>
</dbReference>
<dbReference type="RefSeq" id="WP_129699548.1">
    <property type="nucleotide sequence ID" value="NZ_CAUREL010000024.1"/>
</dbReference>
<feature type="compositionally biased region" description="Low complexity" evidence="1">
    <location>
        <begin position="33"/>
        <end position="45"/>
    </location>
</feature>
<keyword evidence="2" id="KW-0472">Membrane</keyword>
<feature type="region of interest" description="Disordered" evidence="1">
    <location>
        <begin position="1"/>
        <end position="67"/>
    </location>
</feature>
<feature type="transmembrane region" description="Helical" evidence="2">
    <location>
        <begin position="175"/>
        <end position="203"/>
    </location>
</feature>
<feature type="transmembrane region" description="Helical" evidence="2">
    <location>
        <begin position="99"/>
        <end position="118"/>
    </location>
</feature>
<sequence length="246" mass="26628">MNSTSNSSENSENSRDRDTERPRYGVRVPQSDTTGAPGPTPSATANEPRNVELNGEPSAQRNVSPKAARRMGRGLSFTVILLGALVGLGLMAIGFAEGWIVGSTLALLGVVGYVMVQFQIIPLFRDPDAVAIHRRSKLWLIPGSLLLIGLLGIGASFLVEPVMGSSIPEGLVDDYILAFIVAGMTMVVGSVLGFGLVAMAMLTRPDDDDSPLRPTNYAEQARQRDRDRDRGPNYYDSDWIRRGPRD</sequence>
<evidence type="ECO:0000256" key="1">
    <source>
        <dbReference type="SAM" id="MobiDB-lite"/>
    </source>
</evidence>
<dbReference type="EMBL" id="JAYWLU010000003">
    <property type="protein sequence ID" value="MEX3593874.1"/>
    <property type="molecule type" value="Genomic_DNA"/>
</dbReference>